<feature type="region of interest" description="Disordered" evidence="2">
    <location>
        <begin position="1"/>
        <end position="40"/>
    </location>
</feature>
<dbReference type="PANTHER" id="PTHR43215:SF14">
    <property type="entry name" value="RADIAL SPOKE HEAD 1 HOMOLOG"/>
    <property type="match status" value="1"/>
</dbReference>
<dbReference type="Gene3D" id="2.20.110.10">
    <property type="entry name" value="Histone H3 K4-specific methyltransferase SET7/9 N-terminal domain"/>
    <property type="match status" value="2"/>
</dbReference>
<gene>
    <name evidence="3" type="ORF">Ctob_006609</name>
</gene>
<feature type="compositionally biased region" description="Polar residues" evidence="2">
    <location>
        <begin position="26"/>
        <end position="40"/>
    </location>
</feature>
<accession>A0A0M0JWX0</accession>
<keyword evidence="4" id="KW-1185">Reference proteome</keyword>
<dbReference type="SUPFAM" id="SSF82185">
    <property type="entry name" value="Histone H3 K4-specific methyltransferase SET7/9 N-terminal domain"/>
    <property type="match status" value="2"/>
</dbReference>
<evidence type="ECO:0000313" key="3">
    <source>
        <dbReference type="EMBL" id="KOO31049.1"/>
    </source>
</evidence>
<organism evidence="3 4">
    <name type="scientific">Chrysochromulina tobinii</name>
    <dbReference type="NCBI Taxonomy" id="1460289"/>
    <lineage>
        <taxon>Eukaryota</taxon>
        <taxon>Haptista</taxon>
        <taxon>Haptophyta</taxon>
        <taxon>Prymnesiophyceae</taxon>
        <taxon>Prymnesiales</taxon>
        <taxon>Chrysochromulinaceae</taxon>
        <taxon>Chrysochromulina</taxon>
    </lineage>
</organism>
<dbReference type="OrthoDB" id="294378at2759"/>
<sequence length="500" mass="54485">MTSRILPDGSQYVGSLDGNDGPLSGVATSPDGTSYRGTYLNSQRHGQGSLTYRSGDSYDCNFVFGHLVGKGKCVLQREFNFTGIFGRRLRAGEPDPHEHVTNTLAFRNVETAKGWAPVILANEPAYERGLPEYLVLCTGEGTVTYGDGRVFEGVFEHGRPTYRGKMTIPCAKGSSDADLYVGQYSSLGQPEGDGKLACHNGDVFTGTFSLGWPTGWCRARYTNGDVYEGNMAEGLRDGRGRLRMAGGDVYEGEFDQGQITGEGRFIYADGSTFEGTFVNGVRQGRGRLTSQEGCVFDGSWYANERCGRGISVSPNGERQEAWYASDKLAGTPRIFFALYPQYPQLLIRRTSGASLRSFFAESDRPVRLELRLMPSWFIALRHRPPSATAAATVRVYLDVVTFTLEELRDDRSRTILPDGHLDARSGAPPFHHACARIAKARVQLVTRPDEVPLAGGSAQPESRGAAWLGIGAGVTLRVAPLLEWSRTPVPHTPSAAVEVS</sequence>
<protein>
    <submittedName>
        <fullName evidence="3">Morn repeat protein</fullName>
    </submittedName>
</protein>
<evidence type="ECO:0000256" key="2">
    <source>
        <dbReference type="SAM" id="MobiDB-lite"/>
    </source>
</evidence>
<dbReference type="Pfam" id="PF02493">
    <property type="entry name" value="MORN"/>
    <property type="match status" value="5"/>
</dbReference>
<dbReference type="InterPro" id="IPR003409">
    <property type="entry name" value="MORN"/>
</dbReference>
<proteinExistence type="predicted"/>
<evidence type="ECO:0000256" key="1">
    <source>
        <dbReference type="ARBA" id="ARBA00022737"/>
    </source>
</evidence>
<dbReference type="PANTHER" id="PTHR43215">
    <property type="entry name" value="RADIAL SPOKE HEAD 1 HOMOLOG"/>
    <property type="match status" value="1"/>
</dbReference>
<keyword evidence="1" id="KW-0677">Repeat</keyword>
<comment type="caution">
    <text evidence="3">The sequence shown here is derived from an EMBL/GenBank/DDBJ whole genome shotgun (WGS) entry which is preliminary data.</text>
</comment>
<reference evidence="4" key="1">
    <citation type="journal article" date="2015" name="PLoS Genet.">
        <title>Genome Sequence and Transcriptome Analyses of Chrysochromulina tobin: Metabolic Tools for Enhanced Algal Fitness in the Prominent Order Prymnesiales (Haptophyceae).</title>
        <authorList>
            <person name="Hovde B.T."/>
            <person name="Deodato C.R."/>
            <person name="Hunsperger H.M."/>
            <person name="Ryken S.A."/>
            <person name="Yost W."/>
            <person name="Jha R.K."/>
            <person name="Patterson J."/>
            <person name="Monnat R.J. Jr."/>
            <person name="Barlow S.B."/>
            <person name="Starkenburg S.R."/>
            <person name="Cattolico R.A."/>
        </authorList>
    </citation>
    <scope>NUCLEOTIDE SEQUENCE</scope>
    <source>
        <strain evidence="4">CCMP291</strain>
    </source>
</reference>
<evidence type="ECO:0000313" key="4">
    <source>
        <dbReference type="Proteomes" id="UP000037460"/>
    </source>
</evidence>
<dbReference type="AlphaFoldDB" id="A0A0M0JWX0"/>
<dbReference type="SMART" id="SM00698">
    <property type="entry name" value="MORN"/>
    <property type="match status" value="6"/>
</dbReference>
<name>A0A0M0JWX0_9EUKA</name>
<dbReference type="EMBL" id="JWZX01002097">
    <property type="protein sequence ID" value="KOO31049.1"/>
    <property type="molecule type" value="Genomic_DNA"/>
</dbReference>
<dbReference type="Proteomes" id="UP000037460">
    <property type="component" value="Unassembled WGS sequence"/>
</dbReference>